<dbReference type="PROSITE" id="PS00018">
    <property type="entry name" value="EF_HAND_1"/>
    <property type="match status" value="4"/>
</dbReference>
<feature type="domain" description="EF-hand" evidence="5">
    <location>
        <begin position="217"/>
        <end position="250"/>
    </location>
</feature>
<reference evidence="6" key="1">
    <citation type="submission" date="2024-02" db="EMBL/GenBank/DDBJ databases">
        <authorList>
            <consortium name="ELIXIR-Norway"/>
            <consortium name="Elixir Norway"/>
        </authorList>
    </citation>
    <scope>NUCLEOTIDE SEQUENCE</scope>
</reference>
<accession>A0ABP0UZF2</accession>
<dbReference type="InterPro" id="IPR002048">
    <property type="entry name" value="EF_hand_dom"/>
</dbReference>
<keyword evidence="2" id="KW-0677">Repeat</keyword>
<evidence type="ECO:0000313" key="7">
    <source>
        <dbReference type="Proteomes" id="UP001497512"/>
    </source>
</evidence>
<feature type="region of interest" description="Disordered" evidence="4">
    <location>
        <begin position="1"/>
        <end position="60"/>
    </location>
</feature>
<keyword evidence="1" id="KW-0479">Metal-binding</keyword>
<dbReference type="CDD" id="cd00051">
    <property type="entry name" value="EFh"/>
    <property type="match status" value="2"/>
</dbReference>
<evidence type="ECO:0000256" key="3">
    <source>
        <dbReference type="ARBA" id="ARBA00022837"/>
    </source>
</evidence>
<feature type="domain" description="EF-hand" evidence="5">
    <location>
        <begin position="93"/>
        <end position="128"/>
    </location>
</feature>
<dbReference type="SMART" id="SM00054">
    <property type="entry name" value="EFh"/>
    <property type="match status" value="4"/>
</dbReference>
<dbReference type="PANTHER" id="PTHR10891">
    <property type="entry name" value="EF-HAND CALCIUM-BINDING DOMAIN CONTAINING PROTEIN"/>
    <property type="match status" value="1"/>
</dbReference>
<keyword evidence="7" id="KW-1185">Reference proteome</keyword>
<dbReference type="Pfam" id="PF13499">
    <property type="entry name" value="EF-hand_7"/>
    <property type="match status" value="2"/>
</dbReference>
<dbReference type="SUPFAM" id="SSF47473">
    <property type="entry name" value="EF-hand"/>
    <property type="match status" value="1"/>
</dbReference>
<evidence type="ECO:0000313" key="6">
    <source>
        <dbReference type="EMBL" id="CAK9233993.1"/>
    </source>
</evidence>
<dbReference type="InterPro" id="IPR018247">
    <property type="entry name" value="EF_Hand_1_Ca_BS"/>
</dbReference>
<dbReference type="Proteomes" id="UP001497512">
    <property type="component" value="Chromosome 8"/>
</dbReference>
<evidence type="ECO:0000256" key="4">
    <source>
        <dbReference type="SAM" id="MobiDB-lite"/>
    </source>
</evidence>
<gene>
    <name evidence="6" type="ORF">CSSPTR1EN2_LOCUS21906</name>
</gene>
<dbReference type="InterPro" id="IPR011992">
    <property type="entry name" value="EF-hand-dom_pair"/>
</dbReference>
<protein>
    <recommendedName>
        <fullName evidence="5">EF-hand domain-containing protein</fullName>
    </recommendedName>
</protein>
<evidence type="ECO:0000256" key="1">
    <source>
        <dbReference type="ARBA" id="ARBA00022723"/>
    </source>
</evidence>
<evidence type="ECO:0000259" key="5">
    <source>
        <dbReference type="PROSITE" id="PS50222"/>
    </source>
</evidence>
<feature type="domain" description="EF-hand" evidence="5">
    <location>
        <begin position="180"/>
        <end position="215"/>
    </location>
</feature>
<dbReference type="PROSITE" id="PS50222">
    <property type="entry name" value="EF_HAND_2"/>
    <property type="match status" value="4"/>
</dbReference>
<sequence length="250" mass="26762">MLKAFRKKKLQAASSQSTSLSDSSRESVSSDSNLPTPSSSSSSARTETTTIGRKSSQNANIISRFASKSSLKSKKGKESVVIQQSRSLKQEKNEEAELAKAFAIFDVNNDGRISASELGLVLRSLGDNPTEQELQAIIQHADADGDGFIGLQEFIDVNTSVACQSSTSSVASVSGAQPSAEEDSVHVAFHMFDKDGNGYISAEELHAVLVGLGERGHTLEDCRGMISCFDKDGDGFVDYEEFQSMLGVFS</sequence>
<dbReference type="EMBL" id="OZ019900">
    <property type="protein sequence ID" value="CAK9233993.1"/>
    <property type="molecule type" value="Genomic_DNA"/>
</dbReference>
<keyword evidence="3" id="KW-0106">Calcium</keyword>
<proteinExistence type="predicted"/>
<feature type="compositionally biased region" description="Basic residues" evidence="4">
    <location>
        <begin position="1"/>
        <end position="10"/>
    </location>
</feature>
<dbReference type="Gene3D" id="1.10.238.10">
    <property type="entry name" value="EF-hand"/>
    <property type="match status" value="2"/>
</dbReference>
<name>A0ABP0UZF2_9BRYO</name>
<feature type="compositionally biased region" description="Low complexity" evidence="4">
    <location>
        <begin position="14"/>
        <end position="50"/>
    </location>
</feature>
<dbReference type="InterPro" id="IPR039647">
    <property type="entry name" value="EF_hand_pair_protein_CML-like"/>
</dbReference>
<evidence type="ECO:0000256" key="2">
    <source>
        <dbReference type="ARBA" id="ARBA00022737"/>
    </source>
</evidence>
<feature type="compositionally biased region" description="Polar residues" evidence="4">
    <location>
        <begin position="51"/>
        <end position="60"/>
    </location>
</feature>
<organism evidence="6 7">
    <name type="scientific">Sphagnum troendelagicum</name>
    <dbReference type="NCBI Taxonomy" id="128251"/>
    <lineage>
        <taxon>Eukaryota</taxon>
        <taxon>Viridiplantae</taxon>
        <taxon>Streptophyta</taxon>
        <taxon>Embryophyta</taxon>
        <taxon>Bryophyta</taxon>
        <taxon>Sphagnophytina</taxon>
        <taxon>Sphagnopsida</taxon>
        <taxon>Sphagnales</taxon>
        <taxon>Sphagnaceae</taxon>
        <taxon>Sphagnum</taxon>
    </lineage>
</organism>
<feature type="domain" description="EF-hand" evidence="5">
    <location>
        <begin position="129"/>
        <end position="164"/>
    </location>
</feature>